<evidence type="ECO:0008006" key="6">
    <source>
        <dbReference type="Google" id="ProtNLM"/>
    </source>
</evidence>
<dbReference type="InterPro" id="IPR058154">
    <property type="entry name" value="Bxb1_TTP-like"/>
</dbReference>
<evidence type="ECO:0000256" key="1">
    <source>
        <dbReference type="SAM" id="MobiDB-lite"/>
    </source>
</evidence>
<gene>
    <name evidence="2" type="ORF">H7348_02270</name>
    <name evidence="3" type="ORF">IAU68_06930</name>
</gene>
<dbReference type="KEGG" id="cluj:IAU68_06930"/>
<proteinExistence type="predicted"/>
<evidence type="ECO:0000313" key="4">
    <source>
        <dbReference type="Proteomes" id="UP000516235"/>
    </source>
</evidence>
<dbReference type="AlphaFoldDB" id="A0A7H0JWM2"/>
<feature type="region of interest" description="Disordered" evidence="1">
    <location>
        <begin position="216"/>
        <end position="253"/>
    </location>
</feature>
<dbReference type="RefSeq" id="WP_171192582.1">
    <property type="nucleotide sequence ID" value="NZ_CP061032.1"/>
</dbReference>
<organism evidence="3 4">
    <name type="scientific">Corynebacterium lujinxingii</name>
    <dbReference type="NCBI Taxonomy" id="2763010"/>
    <lineage>
        <taxon>Bacteria</taxon>
        <taxon>Bacillati</taxon>
        <taxon>Actinomycetota</taxon>
        <taxon>Actinomycetes</taxon>
        <taxon>Mycobacteriales</taxon>
        <taxon>Corynebacteriaceae</taxon>
        <taxon>Corynebacterium</taxon>
    </lineage>
</organism>
<feature type="compositionally biased region" description="Low complexity" evidence="1">
    <location>
        <begin position="226"/>
        <end position="253"/>
    </location>
</feature>
<evidence type="ECO:0000313" key="3">
    <source>
        <dbReference type="EMBL" id="QNP89438.1"/>
    </source>
</evidence>
<reference evidence="4 5" key="1">
    <citation type="submission" date="2020-08" db="EMBL/GenBank/DDBJ databases">
        <title>novel species in genus Corynebacterium.</title>
        <authorList>
            <person name="Zhang G."/>
        </authorList>
    </citation>
    <scope>NUCLEOTIDE SEQUENCE [LARGE SCALE GENOMIC DNA]</scope>
    <source>
        <strain evidence="4 5">zg-917</strain>
        <strain evidence="3">Zg-917</strain>
    </source>
</reference>
<protein>
    <recommendedName>
        <fullName evidence="6">Major tail protein</fullName>
    </recommendedName>
</protein>
<dbReference type="Proteomes" id="UP000642876">
    <property type="component" value="Unassembled WGS sequence"/>
</dbReference>
<sequence length="253" mass="27211">MADFKVDLTDPNFNAQLVSLGVTGTIHYAPYGTDAPEGLEAYEAPYVNLGWISDEGLTEAISRESNSFTPWQSNSPVREAASSEEFTFSAVLWTIGGLATAMRYGVPESEMDYNSDGKFAEFTQGGDLPAEFRYGLGFDILDGSKHRRFLLPAASAIDPSDVTYQKGDLIGYPMTWRANVDNKLGYSILRRFKEGWRPGYVGADGNDDLKVRDLGDWSKRSASSPADSGTASRTSGSTTSGGSTATTGDTGTA</sequence>
<dbReference type="EMBL" id="JACMYE010000001">
    <property type="protein sequence ID" value="MBC3178148.1"/>
    <property type="molecule type" value="Genomic_DNA"/>
</dbReference>
<evidence type="ECO:0000313" key="2">
    <source>
        <dbReference type="EMBL" id="MBC3178148.1"/>
    </source>
</evidence>
<accession>A0A7H0JWM2</accession>
<dbReference type="Proteomes" id="UP000516235">
    <property type="component" value="Chromosome"/>
</dbReference>
<keyword evidence="5" id="KW-1185">Reference proteome</keyword>
<dbReference type="Pfam" id="PF25681">
    <property type="entry name" value="Phage_TTP_17"/>
    <property type="match status" value="1"/>
</dbReference>
<evidence type="ECO:0000313" key="5">
    <source>
        <dbReference type="Proteomes" id="UP000642876"/>
    </source>
</evidence>
<name>A0A7H0JWM2_9CORY</name>
<dbReference type="EMBL" id="CP061032">
    <property type="protein sequence ID" value="QNP89438.1"/>
    <property type="molecule type" value="Genomic_DNA"/>
</dbReference>